<evidence type="ECO:0000256" key="5">
    <source>
        <dbReference type="HAMAP-Rule" id="MF_00374"/>
    </source>
</evidence>
<evidence type="ECO:0000256" key="2">
    <source>
        <dbReference type="ARBA" id="ARBA00022980"/>
    </source>
</evidence>
<comment type="similarity">
    <text evidence="1 5">Belongs to the universal ribosomal protein uL29 family.</text>
</comment>
<gene>
    <name evidence="5" type="primary">rpmC</name>
    <name evidence="6" type="ORF">UT39_C0005G0019</name>
</gene>
<evidence type="ECO:0000256" key="4">
    <source>
        <dbReference type="ARBA" id="ARBA00035204"/>
    </source>
</evidence>
<dbReference type="STRING" id="1618550.UT39_C0005G0019"/>
<accession>A0A0G0N5X7</accession>
<sequence>MKKKELKSYFVKSADELNKTLSILQIDLAKTKLTIGVGREKNLKKAKLLRRRLAQIETILSLKKMSDRPEAESAGTKDK</sequence>
<organism evidence="6 7">
    <name type="scientific">Candidatus Woesebacteria bacterium GW2011_GWA1_39_21</name>
    <dbReference type="NCBI Taxonomy" id="1618550"/>
    <lineage>
        <taxon>Bacteria</taxon>
        <taxon>Candidatus Woeseibacteriota</taxon>
    </lineage>
</organism>
<dbReference type="EMBL" id="LBWP01000005">
    <property type="protein sequence ID" value="KKR11584.1"/>
    <property type="molecule type" value="Genomic_DNA"/>
</dbReference>
<reference evidence="6 7" key="1">
    <citation type="journal article" date="2015" name="Nature">
        <title>rRNA introns, odd ribosomes, and small enigmatic genomes across a large radiation of phyla.</title>
        <authorList>
            <person name="Brown C.T."/>
            <person name="Hug L.A."/>
            <person name="Thomas B.C."/>
            <person name="Sharon I."/>
            <person name="Castelle C.J."/>
            <person name="Singh A."/>
            <person name="Wilkins M.J."/>
            <person name="Williams K.H."/>
            <person name="Banfield J.F."/>
        </authorList>
    </citation>
    <scope>NUCLEOTIDE SEQUENCE [LARGE SCALE GENOMIC DNA]</scope>
</reference>
<dbReference type="GO" id="GO:1990904">
    <property type="term" value="C:ribonucleoprotein complex"/>
    <property type="evidence" value="ECO:0007669"/>
    <property type="project" value="UniProtKB-KW"/>
</dbReference>
<dbReference type="InterPro" id="IPR036049">
    <property type="entry name" value="Ribosomal_uL29_sf"/>
</dbReference>
<dbReference type="Gene3D" id="1.10.287.310">
    <property type="match status" value="1"/>
</dbReference>
<evidence type="ECO:0000256" key="1">
    <source>
        <dbReference type="ARBA" id="ARBA00009254"/>
    </source>
</evidence>
<dbReference type="SUPFAM" id="SSF46561">
    <property type="entry name" value="Ribosomal protein L29 (L29p)"/>
    <property type="match status" value="1"/>
</dbReference>
<dbReference type="HAMAP" id="MF_00374">
    <property type="entry name" value="Ribosomal_uL29"/>
    <property type="match status" value="1"/>
</dbReference>
<proteinExistence type="inferred from homology"/>
<dbReference type="InterPro" id="IPR001854">
    <property type="entry name" value="Ribosomal_uL29"/>
</dbReference>
<dbReference type="NCBIfam" id="TIGR00012">
    <property type="entry name" value="L29"/>
    <property type="match status" value="1"/>
</dbReference>
<protein>
    <recommendedName>
        <fullName evidence="4 5">Large ribosomal subunit protein uL29</fullName>
    </recommendedName>
</protein>
<dbReference type="PROSITE" id="PS00579">
    <property type="entry name" value="RIBOSOMAL_L29"/>
    <property type="match status" value="1"/>
</dbReference>
<dbReference type="Proteomes" id="UP000034246">
    <property type="component" value="Unassembled WGS sequence"/>
</dbReference>
<keyword evidence="2 5" id="KW-0689">Ribosomal protein</keyword>
<dbReference type="GO" id="GO:0005840">
    <property type="term" value="C:ribosome"/>
    <property type="evidence" value="ECO:0007669"/>
    <property type="project" value="UniProtKB-KW"/>
</dbReference>
<dbReference type="InterPro" id="IPR018254">
    <property type="entry name" value="Ribosomal_uL29_CS"/>
</dbReference>
<dbReference type="AlphaFoldDB" id="A0A0G0N5X7"/>
<name>A0A0G0N5X7_9BACT</name>
<keyword evidence="3 5" id="KW-0687">Ribonucleoprotein</keyword>
<comment type="caution">
    <text evidence="6">The sequence shown here is derived from an EMBL/GenBank/DDBJ whole genome shotgun (WGS) entry which is preliminary data.</text>
</comment>
<evidence type="ECO:0000256" key="3">
    <source>
        <dbReference type="ARBA" id="ARBA00023274"/>
    </source>
</evidence>
<evidence type="ECO:0000313" key="6">
    <source>
        <dbReference type="EMBL" id="KKR11584.1"/>
    </source>
</evidence>
<evidence type="ECO:0000313" key="7">
    <source>
        <dbReference type="Proteomes" id="UP000034246"/>
    </source>
</evidence>
<dbReference type="GO" id="GO:0003735">
    <property type="term" value="F:structural constituent of ribosome"/>
    <property type="evidence" value="ECO:0007669"/>
    <property type="project" value="InterPro"/>
</dbReference>
<dbReference type="GO" id="GO:0006412">
    <property type="term" value="P:translation"/>
    <property type="evidence" value="ECO:0007669"/>
    <property type="project" value="UniProtKB-UniRule"/>
</dbReference>